<reference evidence="2 3" key="1">
    <citation type="submission" date="2015-07" db="EMBL/GenBank/DDBJ databases">
        <title>The genome of Melipona quadrifasciata.</title>
        <authorList>
            <person name="Pan H."/>
            <person name="Kapheim K."/>
        </authorList>
    </citation>
    <scope>NUCLEOTIDE SEQUENCE [LARGE SCALE GENOMIC DNA]</scope>
    <source>
        <strain evidence="2">0111107301</strain>
        <tissue evidence="2">Whole body</tissue>
    </source>
</reference>
<organism evidence="2 3">
    <name type="scientific">Melipona quadrifasciata</name>
    <dbReference type="NCBI Taxonomy" id="166423"/>
    <lineage>
        <taxon>Eukaryota</taxon>
        <taxon>Metazoa</taxon>
        <taxon>Ecdysozoa</taxon>
        <taxon>Arthropoda</taxon>
        <taxon>Hexapoda</taxon>
        <taxon>Insecta</taxon>
        <taxon>Pterygota</taxon>
        <taxon>Neoptera</taxon>
        <taxon>Endopterygota</taxon>
        <taxon>Hymenoptera</taxon>
        <taxon>Apocrita</taxon>
        <taxon>Aculeata</taxon>
        <taxon>Apoidea</taxon>
        <taxon>Anthophila</taxon>
        <taxon>Apidae</taxon>
        <taxon>Melipona</taxon>
    </lineage>
</organism>
<dbReference type="Proteomes" id="UP000053105">
    <property type="component" value="Unassembled WGS sequence"/>
</dbReference>
<dbReference type="OrthoDB" id="10506138at2759"/>
<proteinExistence type="predicted"/>
<name>A0A0M9AA36_9HYME</name>
<sequence length="221" mass="25149">MTLWQLSKSLGDSFFYPTTDGDPFLLSQTSLSYVIDEMPTRPWWGLIGDLRPARKTKRTLQNNRRKERSSEESRRHLKQPPPSDECFDGFGHAHPAGFHRTPTNGDPCQPILLTAPVSILLLTRTNKKRKKERNSMENLQPKRANPNLSPTLEVALEEQRRSSERTAGQSGERGMDVPAVSQAFAISSTFRCLNATKNDEDDEEEDGFWWAIARPKLPRSQ</sequence>
<accession>A0A0M9AA36</accession>
<dbReference type="EMBL" id="KQ435711">
    <property type="protein sequence ID" value="KOX79586.1"/>
    <property type="molecule type" value="Genomic_DNA"/>
</dbReference>
<evidence type="ECO:0000256" key="1">
    <source>
        <dbReference type="SAM" id="MobiDB-lite"/>
    </source>
</evidence>
<feature type="compositionally biased region" description="Basic residues" evidence="1">
    <location>
        <begin position="55"/>
        <end position="67"/>
    </location>
</feature>
<feature type="region of interest" description="Disordered" evidence="1">
    <location>
        <begin position="55"/>
        <end position="91"/>
    </location>
</feature>
<evidence type="ECO:0000313" key="3">
    <source>
        <dbReference type="Proteomes" id="UP000053105"/>
    </source>
</evidence>
<feature type="region of interest" description="Disordered" evidence="1">
    <location>
        <begin position="124"/>
        <end position="180"/>
    </location>
</feature>
<keyword evidence="3" id="KW-1185">Reference proteome</keyword>
<dbReference type="AlphaFoldDB" id="A0A0M9AA36"/>
<gene>
    <name evidence="2" type="ORF">WN51_02852</name>
</gene>
<evidence type="ECO:0000313" key="2">
    <source>
        <dbReference type="EMBL" id="KOX79586.1"/>
    </source>
</evidence>
<protein>
    <submittedName>
        <fullName evidence="2">Uncharacterized protein</fullName>
    </submittedName>
</protein>